<dbReference type="InterPro" id="IPR050485">
    <property type="entry name" value="Proline_metab_enzyme"/>
</dbReference>
<evidence type="ECO:0000256" key="3">
    <source>
        <dbReference type="ARBA" id="ARBA00023002"/>
    </source>
</evidence>
<evidence type="ECO:0000259" key="8">
    <source>
        <dbReference type="Pfam" id="PF00171"/>
    </source>
</evidence>
<comment type="catalytic activity">
    <reaction evidence="5">
        <text>L-glutamate 5-semialdehyde + NAD(+) + H2O = L-glutamate + NADH + 2 H(+)</text>
        <dbReference type="Rhea" id="RHEA:30235"/>
        <dbReference type="ChEBI" id="CHEBI:15377"/>
        <dbReference type="ChEBI" id="CHEBI:15378"/>
        <dbReference type="ChEBI" id="CHEBI:29985"/>
        <dbReference type="ChEBI" id="CHEBI:57540"/>
        <dbReference type="ChEBI" id="CHEBI:57945"/>
        <dbReference type="ChEBI" id="CHEBI:58066"/>
        <dbReference type="EC" id="1.2.1.88"/>
    </reaction>
</comment>
<name>A0A5C5WQK8_9BACT</name>
<dbReference type="Gene3D" id="3.40.605.10">
    <property type="entry name" value="Aldehyde Dehydrogenase, Chain A, domain 1"/>
    <property type="match status" value="1"/>
</dbReference>
<feature type="active site" evidence="6">
    <location>
        <position position="245"/>
    </location>
</feature>
<keyword evidence="3 7" id="KW-0560">Oxidoreductase</keyword>
<dbReference type="PROSITE" id="PS00687">
    <property type="entry name" value="ALDEHYDE_DEHYDR_GLU"/>
    <property type="match status" value="1"/>
</dbReference>
<dbReference type="PANTHER" id="PTHR42862">
    <property type="entry name" value="DELTA-1-PYRROLINE-5-CARBOXYLATE DEHYDROGENASE 1, ISOFORM A-RELATED"/>
    <property type="match status" value="1"/>
</dbReference>
<keyword evidence="10" id="KW-1185">Reference proteome</keyword>
<dbReference type="InterPro" id="IPR016162">
    <property type="entry name" value="Ald_DH_N"/>
</dbReference>
<sequence length="491" mass="52603">METKKNTGKFFSRNPLNQQLLWSGNVSTAEMVTETMEASRQAGLQWRNIKLSDRIAIAEQYSLYLKNHADRFAQLISDETGKLLRDAMGEVNASIAKVGLTIQAIQERRSETVVDQMNVTRNSQSISIDRRLSFAPLGVALVLGPFNFPLHLPGGQIIPALLAGNSVVFKPSEFATAVGAEMVAAWHECGLPKDCLTMLVGDRDVAKLAIDAEQTSAVFLTGSRNAGIAIHRQLAGRPEVLLALELGGNNPLVVDTNVPDEDVADLVSFSAFASAGQRCTCARRAIFIQGSSTDSQINALVEKSKNIRAGYPSDVPMAQIGRLISVDAADRMEATYHALIELGCQPIIPCQRDPQKPMLIRPMIVDAQGVSAEGLASIGAMEWFGPLLVVHRVANFDDAIGLANQTSYGLAASLLSDSAENFERFRQSSNAGVVNWNSPTSGAAGVLPFGGRGESGNHRPAGFHAIDFCSDPVASLEASQIASSNLWATVS</sequence>
<dbReference type="SUPFAM" id="SSF53720">
    <property type="entry name" value="ALDH-like"/>
    <property type="match status" value="1"/>
</dbReference>
<dbReference type="RefSeq" id="WP_146513142.1">
    <property type="nucleotide sequence ID" value="NZ_SJPI01000001.1"/>
</dbReference>
<dbReference type="InterPro" id="IPR029510">
    <property type="entry name" value="Ald_DH_CS_GLU"/>
</dbReference>
<dbReference type="PANTHER" id="PTHR42862:SF1">
    <property type="entry name" value="DELTA-1-PYRROLINE-5-CARBOXYLATE DEHYDROGENASE 2, ISOFORM A-RELATED"/>
    <property type="match status" value="1"/>
</dbReference>
<dbReference type="InterPro" id="IPR016160">
    <property type="entry name" value="Ald_DH_CS_CYS"/>
</dbReference>
<dbReference type="InterPro" id="IPR016161">
    <property type="entry name" value="Ald_DH/histidinol_DH"/>
</dbReference>
<dbReference type="GO" id="GO:0003842">
    <property type="term" value="F:L-glutamate gamma-semialdehyde dehydrogenase activity"/>
    <property type="evidence" value="ECO:0007669"/>
    <property type="project" value="UniProtKB-EC"/>
</dbReference>
<dbReference type="Gene3D" id="3.40.309.10">
    <property type="entry name" value="Aldehyde Dehydrogenase, Chain A, domain 2"/>
    <property type="match status" value="1"/>
</dbReference>
<dbReference type="AlphaFoldDB" id="A0A5C5WQK8"/>
<dbReference type="PROSITE" id="PS00070">
    <property type="entry name" value="ALDEHYDE_DEHYDR_CYS"/>
    <property type="match status" value="1"/>
</dbReference>
<protein>
    <recommendedName>
        <fullName evidence="2">L-glutamate gamma-semialdehyde dehydrogenase</fullName>
        <ecNumber evidence="2">1.2.1.88</ecNumber>
    </recommendedName>
</protein>
<gene>
    <name evidence="9" type="primary">astD</name>
    <name evidence="9" type="ORF">Pla22_04550</name>
</gene>
<evidence type="ECO:0000313" key="9">
    <source>
        <dbReference type="EMBL" id="TWT52827.1"/>
    </source>
</evidence>
<evidence type="ECO:0000256" key="6">
    <source>
        <dbReference type="PROSITE-ProRule" id="PRU10007"/>
    </source>
</evidence>
<comment type="similarity">
    <text evidence="7">Belongs to the aldehyde dehydrogenase family.</text>
</comment>
<dbReference type="GO" id="GO:0009898">
    <property type="term" value="C:cytoplasmic side of plasma membrane"/>
    <property type="evidence" value="ECO:0007669"/>
    <property type="project" value="TreeGrafter"/>
</dbReference>
<comment type="caution">
    <text evidence="9">The sequence shown here is derived from an EMBL/GenBank/DDBJ whole genome shotgun (WGS) entry which is preliminary data.</text>
</comment>
<comment type="pathway">
    <text evidence="1">Amino-acid degradation; L-proline degradation into L-glutamate; L-glutamate from L-proline: step 2/2.</text>
</comment>
<dbReference type="EC" id="1.2.1.88" evidence="2"/>
<feature type="domain" description="Aldehyde dehydrogenase" evidence="8">
    <location>
        <begin position="6"/>
        <end position="470"/>
    </location>
</feature>
<dbReference type="InterPro" id="IPR015590">
    <property type="entry name" value="Aldehyde_DH_dom"/>
</dbReference>
<evidence type="ECO:0000256" key="2">
    <source>
        <dbReference type="ARBA" id="ARBA00012884"/>
    </source>
</evidence>
<accession>A0A5C5WQK8</accession>
<reference evidence="9 10" key="1">
    <citation type="submission" date="2019-02" db="EMBL/GenBank/DDBJ databases">
        <title>Deep-cultivation of Planctomycetes and their phenomic and genomic characterization uncovers novel biology.</title>
        <authorList>
            <person name="Wiegand S."/>
            <person name="Jogler M."/>
            <person name="Boedeker C."/>
            <person name="Pinto D."/>
            <person name="Vollmers J."/>
            <person name="Rivas-Marin E."/>
            <person name="Kohn T."/>
            <person name="Peeters S.H."/>
            <person name="Heuer A."/>
            <person name="Rast P."/>
            <person name="Oberbeckmann S."/>
            <person name="Bunk B."/>
            <person name="Jeske O."/>
            <person name="Meyerdierks A."/>
            <person name="Storesund J.E."/>
            <person name="Kallscheuer N."/>
            <person name="Luecker S."/>
            <person name="Lage O.M."/>
            <person name="Pohl T."/>
            <person name="Merkel B.J."/>
            <person name="Hornburger P."/>
            <person name="Mueller R.-W."/>
            <person name="Bruemmer F."/>
            <person name="Labrenz M."/>
            <person name="Spormann A.M."/>
            <person name="Op Den Camp H."/>
            <person name="Overmann J."/>
            <person name="Amann R."/>
            <person name="Jetten M.S.M."/>
            <person name="Mascher T."/>
            <person name="Medema M.H."/>
            <person name="Devos D.P."/>
            <person name="Kaster A.-K."/>
            <person name="Ovreas L."/>
            <person name="Rohde M."/>
            <person name="Galperin M.Y."/>
            <person name="Jogler C."/>
        </authorList>
    </citation>
    <scope>NUCLEOTIDE SEQUENCE [LARGE SCALE GENOMIC DNA]</scope>
    <source>
        <strain evidence="9 10">Pla22</strain>
    </source>
</reference>
<proteinExistence type="inferred from homology"/>
<keyword evidence="4" id="KW-0520">NAD</keyword>
<dbReference type="InterPro" id="IPR016163">
    <property type="entry name" value="Ald_DH_C"/>
</dbReference>
<evidence type="ECO:0000313" key="10">
    <source>
        <dbReference type="Proteomes" id="UP000316598"/>
    </source>
</evidence>
<dbReference type="GO" id="GO:0010133">
    <property type="term" value="P:L-proline catabolic process to L-glutamate"/>
    <property type="evidence" value="ECO:0007669"/>
    <property type="project" value="TreeGrafter"/>
</dbReference>
<dbReference type="OrthoDB" id="4503395at2"/>
<evidence type="ECO:0000256" key="5">
    <source>
        <dbReference type="ARBA" id="ARBA00048142"/>
    </source>
</evidence>
<evidence type="ECO:0000256" key="4">
    <source>
        <dbReference type="ARBA" id="ARBA00023027"/>
    </source>
</evidence>
<dbReference type="Pfam" id="PF00171">
    <property type="entry name" value="Aldedh"/>
    <property type="match status" value="1"/>
</dbReference>
<dbReference type="Proteomes" id="UP000316598">
    <property type="component" value="Unassembled WGS sequence"/>
</dbReference>
<organism evidence="9 10">
    <name type="scientific">Rubripirellula amarantea</name>
    <dbReference type="NCBI Taxonomy" id="2527999"/>
    <lineage>
        <taxon>Bacteria</taxon>
        <taxon>Pseudomonadati</taxon>
        <taxon>Planctomycetota</taxon>
        <taxon>Planctomycetia</taxon>
        <taxon>Pirellulales</taxon>
        <taxon>Pirellulaceae</taxon>
        <taxon>Rubripirellula</taxon>
    </lineage>
</organism>
<evidence type="ECO:0000256" key="1">
    <source>
        <dbReference type="ARBA" id="ARBA00004786"/>
    </source>
</evidence>
<dbReference type="EMBL" id="SJPI01000001">
    <property type="protein sequence ID" value="TWT52827.1"/>
    <property type="molecule type" value="Genomic_DNA"/>
</dbReference>
<evidence type="ECO:0000256" key="7">
    <source>
        <dbReference type="RuleBase" id="RU003345"/>
    </source>
</evidence>